<organism evidence="9 10">
    <name type="scientific">Streptomyces echinoruber</name>
    <dbReference type="NCBI Taxonomy" id="68898"/>
    <lineage>
        <taxon>Bacteria</taxon>
        <taxon>Bacillati</taxon>
        <taxon>Actinomycetota</taxon>
        <taxon>Actinomycetes</taxon>
        <taxon>Kitasatosporales</taxon>
        <taxon>Streptomycetaceae</taxon>
        <taxon>Streptomyces</taxon>
    </lineage>
</organism>
<evidence type="ECO:0000256" key="5">
    <source>
        <dbReference type="ARBA" id="ARBA00022777"/>
    </source>
</evidence>
<dbReference type="GO" id="GO:0000160">
    <property type="term" value="P:phosphorelay signal transduction system"/>
    <property type="evidence" value="ECO:0007669"/>
    <property type="project" value="TreeGrafter"/>
</dbReference>
<feature type="transmembrane region" description="Helical" evidence="7">
    <location>
        <begin position="44"/>
        <end position="64"/>
    </location>
</feature>
<dbReference type="PANTHER" id="PTHR45436">
    <property type="entry name" value="SENSOR HISTIDINE KINASE YKOH"/>
    <property type="match status" value="1"/>
</dbReference>
<evidence type="ECO:0000313" key="9">
    <source>
        <dbReference type="EMBL" id="GGZ93279.1"/>
    </source>
</evidence>
<feature type="transmembrane region" description="Helical" evidence="7">
    <location>
        <begin position="18"/>
        <end position="38"/>
    </location>
</feature>
<protein>
    <recommendedName>
        <fullName evidence="2">histidine kinase</fullName>
        <ecNumber evidence="2">2.7.13.3</ecNumber>
    </recommendedName>
</protein>
<dbReference type="EC" id="2.7.13.3" evidence="2"/>
<feature type="domain" description="Histidine kinase/HSP90-like ATPase" evidence="8">
    <location>
        <begin position="262"/>
        <end position="376"/>
    </location>
</feature>
<dbReference type="Proteomes" id="UP000623010">
    <property type="component" value="Unassembled WGS sequence"/>
</dbReference>
<evidence type="ECO:0000259" key="8">
    <source>
        <dbReference type="SMART" id="SM00387"/>
    </source>
</evidence>
<keyword evidence="7" id="KW-0472">Membrane</keyword>
<dbReference type="InterPro" id="IPR036890">
    <property type="entry name" value="HATPase_C_sf"/>
</dbReference>
<keyword evidence="7" id="KW-0812">Transmembrane</keyword>
<feature type="region of interest" description="Disordered" evidence="6">
    <location>
        <begin position="396"/>
        <end position="542"/>
    </location>
</feature>
<dbReference type="GO" id="GO:0004673">
    <property type="term" value="F:protein histidine kinase activity"/>
    <property type="evidence" value="ECO:0007669"/>
    <property type="project" value="UniProtKB-EC"/>
</dbReference>
<sequence length="542" mass="58891">MVSVQSPPRGRELPYLRVLLLLAVVMAAVTGAAVAAVPQPARAAVGWCGAVATALVVAVAAEAARRGRLLRDLRAEHARRTASLEQRLASHDEVIVRLGAELLPVGVLRVRGGESPDEVIRRVVDPDPYWRQLSEAQREFLRAVLRLVEDESALRDSAQRSFVNVARRIQAIVHQQAKELREMEEDHGRNPEVFDDLLRIDHGNALIGRLVDTVAVLGGGRPGRQWPLPVPLYSVLRGAMSRILEYPRIKLDSIAKVNIRGISVEPVIQACAELLDNATRYSPPTSKVHVTAVEVQTGIAIEIEDAGTGLSQEDRVLVDTMLVRARAGADLQELGSNPRLGLAVVGRLCAAHNMQVALRDSAYGGVRAVLVIPSEMITSEPGVGLAHGVGVTAVPEVDTDGVEGPKRRPKRRRPTSPRIPDSPPPLADGTSDVPEITEWTAGGLPQRRSRVRTPLSQRLAQQAAIEREEREKGYSVWSTPKPEPEEPEESEKKDDTPPGAWVGAFFEGLKDYPDITQAATPTPTAEPTEPVRDGADDERDPT</sequence>
<dbReference type="InterPro" id="IPR050428">
    <property type="entry name" value="TCS_sensor_his_kinase"/>
</dbReference>
<dbReference type="SUPFAM" id="SSF55874">
    <property type="entry name" value="ATPase domain of HSP90 chaperone/DNA topoisomerase II/histidine kinase"/>
    <property type="match status" value="1"/>
</dbReference>
<proteinExistence type="predicted"/>
<feature type="compositionally biased region" description="Basic and acidic residues" evidence="6">
    <location>
        <begin position="529"/>
        <end position="542"/>
    </location>
</feature>
<evidence type="ECO:0000256" key="4">
    <source>
        <dbReference type="ARBA" id="ARBA00022679"/>
    </source>
</evidence>
<feature type="compositionally biased region" description="Low complexity" evidence="6">
    <location>
        <begin position="518"/>
        <end position="528"/>
    </location>
</feature>
<dbReference type="RefSeq" id="WP_190058355.1">
    <property type="nucleotide sequence ID" value="NZ_BMWH01000013.1"/>
</dbReference>
<evidence type="ECO:0000256" key="3">
    <source>
        <dbReference type="ARBA" id="ARBA00022553"/>
    </source>
</evidence>
<keyword evidence="10" id="KW-1185">Reference proteome</keyword>
<dbReference type="Pfam" id="PF02518">
    <property type="entry name" value="HATPase_c"/>
    <property type="match status" value="1"/>
</dbReference>
<keyword evidence="5" id="KW-0418">Kinase</keyword>
<reference evidence="9" key="1">
    <citation type="journal article" date="2014" name="Int. J. Syst. Evol. Microbiol.">
        <title>Complete genome sequence of Corynebacterium casei LMG S-19264T (=DSM 44701T), isolated from a smear-ripened cheese.</title>
        <authorList>
            <consortium name="US DOE Joint Genome Institute (JGI-PGF)"/>
            <person name="Walter F."/>
            <person name="Albersmeier A."/>
            <person name="Kalinowski J."/>
            <person name="Ruckert C."/>
        </authorList>
    </citation>
    <scope>NUCLEOTIDE SEQUENCE</scope>
    <source>
        <strain evidence="9">JCM 5016</strain>
    </source>
</reference>
<dbReference type="GO" id="GO:0005886">
    <property type="term" value="C:plasma membrane"/>
    <property type="evidence" value="ECO:0007669"/>
    <property type="project" value="TreeGrafter"/>
</dbReference>
<gene>
    <name evidence="9" type="ORF">GCM10010389_34950</name>
</gene>
<evidence type="ECO:0000256" key="7">
    <source>
        <dbReference type="SAM" id="Phobius"/>
    </source>
</evidence>
<keyword evidence="3" id="KW-0597">Phosphoprotein</keyword>
<evidence type="ECO:0000313" key="10">
    <source>
        <dbReference type="Proteomes" id="UP000623010"/>
    </source>
</evidence>
<dbReference type="PANTHER" id="PTHR45436:SF5">
    <property type="entry name" value="SENSOR HISTIDINE KINASE TRCS"/>
    <property type="match status" value="1"/>
</dbReference>
<dbReference type="SMART" id="SM00387">
    <property type="entry name" value="HATPase_c"/>
    <property type="match status" value="1"/>
</dbReference>
<evidence type="ECO:0000256" key="6">
    <source>
        <dbReference type="SAM" id="MobiDB-lite"/>
    </source>
</evidence>
<evidence type="ECO:0000256" key="1">
    <source>
        <dbReference type="ARBA" id="ARBA00000085"/>
    </source>
</evidence>
<reference evidence="9" key="2">
    <citation type="submission" date="2020-09" db="EMBL/GenBank/DDBJ databases">
        <authorList>
            <person name="Sun Q."/>
            <person name="Ohkuma M."/>
        </authorList>
    </citation>
    <scope>NUCLEOTIDE SEQUENCE</scope>
    <source>
        <strain evidence="9">JCM 5016</strain>
    </source>
</reference>
<keyword evidence="7" id="KW-1133">Transmembrane helix</keyword>
<comment type="caution">
    <text evidence="9">The sequence shown here is derived from an EMBL/GenBank/DDBJ whole genome shotgun (WGS) entry which is preliminary data.</text>
</comment>
<dbReference type="AlphaFoldDB" id="A0A918RE42"/>
<comment type="catalytic activity">
    <reaction evidence="1">
        <text>ATP + protein L-histidine = ADP + protein N-phospho-L-histidine.</text>
        <dbReference type="EC" id="2.7.13.3"/>
    </reaction>
</comment>
<dbReference type="Gene3D" id="3.30.565.10">
    <property type="entry name" value="Histidine kinase-like ATPase, C-terminal domain"/>
    <property type="match status" value="1"/>
</dbReference>
<name>A0A918RE42_9ACTN</name>
<accession>A0A918RE42</accession>
<keyword evidence="4" id="KW-0808">Transferase</keyword>
<dbReference type="EMBL" id="BMWH01000013">
    <property type="protein sequence ID" value="GGZ93279.1"/>
    <property type="molecule type" value="Genomic_DNA"/>
</dbReference>
<dbReference type="InterPro" id="IPR003594">
    <property type="entry name" value="HATPase_dom"/>
</dbReference>
<evidence type="ECO:0000256" key="2">
    <source>
        <dbReference type="ARBA" id="ARBA00012438"/>
    </source>
</evidence>